<dbReference type="Pfam" id="PF01061">
    <property type="entry name" value="ABC2_membrane"/>
    <property type="match status" value="1"/>
</dbReference>
<dbReference type="InterPro" id="IPR051784">
    <property type="entry name" value="Nod_factor_ABC_transporter"/>
</dbReference>
<feature type="transmembrane region" description="Helical" evidence="5">
    <location>
        <begin position="139"/>
        <end position="161"/>
    </location>
</feature>
<evidence type="ECO:0000256" key="2">
    <source>
        <dbReference type="ARBA" id="ARBA00022692"/>
    </source>
</evidence>
<feature type="transmembrane region" description="Helical" evidence="5">
    <location>
        <begin position="168"/>
        <end position="185"/>
    </location>
</feature>
<sequence>MLRVIGVEFKRSLLMLRRYPMEMVGQLIVITMIFYGLFLGAQYIAGPTAQFGDRLDALVVGYVLWTLALFAIGDLSWGLMNEAREGTLEQVFLSPFGPGRVYLARNVAGLLLTLGLNLSILGLIMLLTGVRLDFSWTALAPLATVLLGAYGLGFLLGALALYFKRIQAFLNLFQFVLMFLIMTPFEQLHGLFRAAGYLLPMTTGAGQLRALLARGEAFDPVVFGLSLAGGLVYLALGLWVFGLAVRAVKRRGLLGGY</sequence>
<dbReference type="AlphaFoldDB" id="A0A511RN71"/>
<feature type="domain" description="ABC-2 type transporter transmembrane" evidence="6">
    <location>
        <begin position="10"/>
        <end position="210"/>
    </location>
</feature>
<keyword evidence="3 5" id="KW-1133">Transmembrane helix</keyword>
<evidence type="ECO:0000256" key="3">
    <source>
        <dbReference type="ARBA" id="ARBA00022989"/>
    </source>
</evidence>
<gene>
    <name evidence="7" type="ORF">ODE01S_18060</name>
</gene>
<dbReference type="GO" id="GO:0140359">
    <property type="term" value="F:ABC-type transporter activity"/>
    <property type="evidence" value="ECO:0007669"/>
    <property type="project" value="InterPro"/>
</dbReference>
<comment type="subcellular location">
    <subcellularLocation>
        <location evidence="1">Membrane</location>
        <topology evidence="1">Multi-pass membrane protein</topology>
    </subcellularLocation>
</comment>
<evidence type="ECO:0000256" key="1">
    <source>
        <dbReference type="ARBA" id="ARBA00004141"/>
    </source>
</evidence>
<protein>
    <recommendedName>
        <fullName evidence="6">ABC-2 type transporter transmembrane domain-containing protein</fullName>
    </recommendedName>
</protein>
<evidence type="ECO:0000259" key="6">
    <source>
        <dbReference type="Pfam" id="PF01061"/>
    </source>
</evidence>
<keyword evidence="2 5" id="KW-0812">Transmembrane</keyword>
<evidence type="ECO:0000313" key="8">
    <source>
        <dbReference type="Proteomes" id="UP000321827"/>
    </source>
</evidence>
<dbReference type="PANTHER" id="PTHR43229:SF6">
    <property type="entry name" value="ABC-TYPE MULTIDRUG TRANSPORT SYSTEM, PERMEASE COMPONENT"/>
    <property type="match status" value="1"/>
</dbReference>
<feature type="transmembrane region" description="Helical" evidence="5">
    <location>
        <begin position="101"/>
        <end position="127"/>
    </location>
</feature>
<evidence type="ECO:0000313" key="7">
    <source>
        <dbReference type="EMBL" id="GEM90372.1"/>
    </source>
</evidence>
<keyword evidence="4 5" id="KW-0472">Membrane</keyword>
<proteinExistence type="predicted"/>
<dbReference type="RefSeq" id="WP_147148058.1">
    <property type="nucleotide sequence ID" value="NZ_BJXN01000013.1"/>
</dbReference>
<dbReference type="OrthoDB" id="9815972at2"/>
<dbReference type="InterPro" id="IPR013525">
    <property type="entry name" value="ABC2_TM"/>
</dbReference>
<comment type="caution">
    <text evidence="7">The sequence shown here is derived from an EMBL/GenBank/DDBJ whole genome shotgun (WGS) entry which is preliminary data.</text>
</comment>
<dbReference type="PANTHER" id="PTHR43229">
    <property type="entry name" value="NODULATION PROTEIN J"/>
    <property type="match status" value="1"/>
</dbReference>
<feature type="transmembrane region" description="Helical" evidence="5">
    <location>
        <begin position="21"/>
        <end position="45"/>
    </location>
</feature>
<name>A0A511RN71_9DEIN</name>
<dbReference type="EMBL" id="BJXN01000013">
    <property type="protein sequence ID" value="GEM90372.1"/>
    <property type="molecule type" value="Genomic_DNA"/>
</dbReference>
<accession>A0A511RN71</accession>
<feature type="transmembrane region" description="Helical" evidence="5">
    <location>
        <begin position="57"/>
        <end position="80"/>
    </location>
</feature>
<evidence type="ECO:0000256" key="5">
    <source>
        <dbReference type="SAM" id="Phobius"/>
    </source>
</evidence>
<dbReference type="Proteomes" id="UP000321827">
    <property type="component" value="Unassembled WGS sequence"/>
</dbReference>
<organism evidence="7 8">
    <name type="scientific">Oceanithermus desulfurans NBRC 100063</name>
    <dbReference type="NCBI Taxonomy" id="1227550"/>
    <lineage>
        <taxon>Bacteria</taxon>
        <taxon>Thermotogati</taxon>
        <taxon>Deinococcota</taxon>
        <taxon>Deinococci</taxon>
        <taxon>Thermales</taxon>
        <taxon>Thermaceae</taxon>
        <taxon>Oceanithermus</taxon>
    </lineage>
</organism>
<evidence type="ECO:0000256" key="4">
    <source>
        <dbReference type="ARBA" id="ARBA00023136"/>
    </source>
</evidence>
<feature type="transmembrane region" description="Helical" evidence="5">
    <location>
        <begin position="221"/>
        <end position="245"/>
    </location>
</feature>
<dbReference type="GO" id="GO:0016020">
    <property type="term" value="C:membrane"/>
    <property type="evidence" value="ECO:0007669"/>
    <property type="project" value="UniProtKB-SubCell"/>
</dbReference>
<reference evidence="7 8" key="1">
    <citation type="submission" date="2019-07" db="EMBL/GenBank/DDBJ databases">
        <title>Whole genome shotgun sequence of Oceanithermus desulfurans NBRC 100063.</title>
        <authorList>
            <person name="Hosoyama A."/>
            <person name="Uohara A."/>
            <person name="Ohji S."/>
            <person name="Ichikawa N."/>
        </authorList>
    </citation>
    <scope>NUCLEOTIDE SEQUENCE [LARGE SCALE GENOMIC DNA]</scope>
    <source>
        <strain evidence="7 8">NBRC 100063</strain>
    </source>
</reference>